<dbReference type="AlphaFoldDB" id="A0AAV4QDA1"/>
<proteinExistence type="predicted"/>
<gene>
    <name evidence="1" type="ORF">CEXT_155971</name>
</gene>
<sequence>MCSTNKLSSLIVRNYRSVNAPVTDAVNNARCLQRMKRSFWLAFYSVGITNDTARCSSYTVIELKYRHWGERSDGLIATLEKHLIAHFQRSTRGLCLITPSIFTPIERPKAADEERHFPTEWWEFDFESPPPPQTLLFVPAHGGRRDV</sequence>
<keyword evidence="2" id="KW-1185">Reference proteome</keyword>
<evidence type="ECO:0000313" key="2">
    <source>
        <dbReference type="Proteomes" id="UP001054945"/>
    </source>
</evidence>
<dbReference type="Proteomes" id="UP001054945">
    <property type="component" value="Unassembled WGS sequence"/>
</dbReference>
<reference evidence="1 2" key="1">
    <citation type="submission" date="2021-06" db="EMBL/GenBank/DDBJ databases">
        <title>Caerostris extrusa draft genome.</title>
        <authorList>
            <person name="Kono N."/>
            <person name="Arakawa K."/>
        </authorList>
    </citation>
    <scope>NUCLEOTIDE SEQUENCE [LARGE SCALE GENOMIC DNA]</scope>
</reference>
<evidence type="ECO:0000313" key="1">
    <source>
        <dbReference type="EMBL" id="GIY06086.1"/>
    </source>
</evidence>
<name>A0AAV4QDA1_CAEEX</name>
<comment type="caution">
    <text evidence="1">The sequence shown here is derived from an EMBL/GenBank/DDBJ whole genome shotgun (WGS) entry which is preliminary data.</text>
</comment>
<organism evidence="1 2">
    <name type="scientific">Caerostris extrusa</name>
    <name type="common">Bark spider</name>
    <name type="synonym">Caerostris bankana</name>
    <dbReference type="NCBI Taxonomy" id="172846"/>
    <lineage>
        <taxon>Eukaryota</taxon>
        <taxon>Metazoa</taxon>
        <taxon>Ecdysozoa</taxon>
        <taxon>Arthropoda</taxon>
        <taxon>Chelicerata</taxon>
        <taxon>Arachnida</taxon>
        <taxon>Araneae</taxon>
        <taxon>Araneomorphae</taxon>
        <taxon>Entelegynae</taxon>
        <taxon>Araneoidea</taxon>
        <taxon>Araneidae</taxon>
        <taxon>Caerostris</taxon>
    </lineage>
</organism>
<accession>A0AAV4QDA1</accession>
<dbReference type="EMBL" id="BPLR01005923">
    <property type="protein sequence ID" value="GIY06086.1"/>
    <property type="molecule type" value="Genomic_DNA"/>
</dbReference>
<protein>
    <submittedName>
        <fullName evidence="1">Uncharacterized protein</fullName>
    </submittedName>
</protein>